<proteinExistence type="predicted"/>
<protein>
    <submittedName>
        <fullName evidence="1">Uncharacterized protein</fullName>
    </submittedName>
</protein>
<gene>
    <name evidence="1" type="ORF">MILVUS5_LOCUS1765</name>
</gene>
<organism evidence="1 2">
    <name type="scientific">Trifolium pratense</name>
    <name type="common">Red clover</name>
    <dbReference type="NCBI Taxonomy" id="57577"/>
    <lineage>
        <taxon>Eukaryota</taxon>
        <taxon>Viridiplantae</taxon>
        <taxon>Streptophyta</taxon>
        <taxon>Embryophyta</taxon>
        <taxon>Tracheophyta</taxon>
        <taxon>Spermatophyta</taxon>
        <taxon>Magnoliopsida</taxon>
        <taxon>eudicotyledons</taxon>
        <taxon>Gunneridae</taxon>
        <taxon>Pentapetalae</taxon>
        <taxon>rosids</taxon>
        <taxon>fabids</taxon>
        <taxon>Fabales</taxon>
        <taxon>Fabaceae</taxon>
        <taxon>Papilionoideae</taxon>
        <taxon>50 kb inversion clade</taxon>
        <taxon>NPAAA clade</taxon>
        <taxon>Hologalegina</taxon>
        <taxon>IRL clade</taxon>
        <taxon>Trifolieae</taxon>
        <taxon>Trifolium</taxon>
    </lineage>
</organism>
<dbReference type="EMBL" id="CASHSV030000001">
    <property type="protein sequence ID" value="CAJ2629866.1"/>
    <property type="molecule type" value="Genomic_DNA"/>
</dbReference>
<accession>A0ACB0ICW7</accession>
<comment type="caution">
    <text evidence="1">The sequence shown here is derived from an EMBL/GenBank/DDBJ whole genome shotgun (WGS) entry which is preliminary data.</text>
</comment>
<keyword evidence="2" id="KW-1185">Reference proteome</keyword>
<evidence type="ECO:0000313" key="1">
    <source>
        <dbReference type="EMBL" id="CAJ2629866.1"/>
    </source>
</evidence>
<name>A0ACB0ICW7_TRIPR</name>
<reference evidence="1" key="1">
    <citation type="submission" date="2023-10" db="EMBL/GenBank/DDBJ databases">
        <authorList>
            <person name="Rodriguez Cubillos JULIANA M."/>
            <person name="De Vega J."/>
        </authorList>
    </citation>
    <scope>NUCLEOTIDE SEQUENCE</scope>
</reference>
<dbReference type="Proteomes" id="UP001177021">
    <property type="component" value="Unassembled WGS sequence"/>
</dbReference>
<evidence type="ECO:0000313" key="2">
    <source>
        <dbReference type="Proteomes" id="UP001177021"/>
    </source>
</evidence>
<sequence>MSDCKPVSTPMTTSFCSQPKPDSSSCDSKEFRSILGALHYLSITRPDIAFPVNKLAQRMQAPTVTDMQALKRVLRYLKSTISNGIHLTRSSHTSLTSFCDADWAGDTNDRKSTGAYLIYFGPNIISWSCKKQPTVAKSSTEAEYRTIATTTQELIWIQNLLEELQIPLTTPTIFSDNIGATYLCANPIFHSRMKHIAIDYHFVRDLVAAKKLQVSHVPTSHQLADLLTKPLSSTRHHFLKDKIGVIEDTAILRGRKGVLTS</sequence>